<evidence type="ECO:0000313" key="3">
    <source>
        <dbReference type="EMBL" id="VDN98476.1"/>
    </source>
</evidence>
<dbReference type="InterPro" id="IPR011992">
    <property type="entry name" value="EF-hand-dom_pair"/>
</dbReference>
<dbReference type="InterPro" id="IPR002048">
    <property type="entry name" value="EF_hand_dom"/>
</dbReference>
<dbReference type="GO" id="GO:0005509">
    <property type="term" value="F:calcium ion binding"/>
    <property type="evidence" value="ECO:0007669"/>
    <property type="project" value="InterPro"/>
</dbReference>
<feature type="domain" description="EF-hand" evidence="2">
    <location>
        <begin position="32"/>
        <end position="67"/>
    </location>
</feature>
<feature type="domain" description="EF-hand" evidence="2">
    <location>
        <begin position="102"/>
        <end position="137"/>
    </location>
</feature>
<keyword evidence="4" id="KW-1185">Reference proteome</keyword>
<name>A0A0R3T6D0_RODNA</name>
<dbReference type="InterPro" id="IPR050230">
    <property type="entry name" value="CALM/Myosin/TropC-like"/>
</dbReference>
<organism evidence="5">
    <name type="scientific">Rodentolepis nana</name>
    <name type="common">Dwarf tapeworm</name>
    <name type="synonym">Hymenolepis nana</name>
    <dbReference type="NCBI Taxonomy" id="102285"/>
    <lineage>
        <taxon>Eukaryota</taxon>
        <taxon>Metazoa</taxon>
        <taxon>Spiralia</taxon>
        <taxon>Lophotrochozoa</taxon>
        <taxon>Platyhelminthes</taxon>
        <taxon>Cestoda</taxon>
        <taxon>Eucestoda</taxon>
        <taxon>Cyclophyllidea</taxon>
        <taxon>Hymenolepididae</taxon>
        <taxon>Rodentolepis</taxon>
    </lineage>
</organism>
<dbReference type="STRING" id="102285.A0A0R3T6D0"/>
<dbReference type="GO" id="GO:0016460">
    <property type="term" value="C:myosin II complex"/>
    <property type="evidence" value="ECO:0007669"/>
    <property type="project" value="TreeGrafter"/>
</dbReference>
<reference evidence="5" key="1">
    <citation type="submission" date="2017-02" db="UniProtKB">
        <authorList>
            <consortium name="WormBaseParasite"/>
        </authorList>
    </citation>
    <scope>IDENTIFICATION</scope>
</reference>
<dbReference type="EMBL" id="UZAE01001319">
    <property type="protein sequence ID" value="VDN98476.1"/>
    <property type="molecule type" value="Genomic_DNA"/>
</dbReference>
<dbReference type="OrthoDB" id="343296at2759"/>
<protein>
    <submittedName>
        <fullName evidence="5">EF-hand domain-containing protein</fullName>
    </submittedName>
</protein>
<dbReference type="PROSITE" id="PS50222">
    <property type="entry name" value="EF_HAND_2"/>
    <property type="match status" value="2"/>
</dbReference>
<evidence type="ECO:0000259" key="2">
    <source>
        <dbReference type="PROSITE" id="PS50222"/>
    </source>
</evidence>
<evidence type="ECO:0000313" key="4">
    <source>
        <dbReference type="Proteomes" id="UP000278807"/>
    </source>
</evidence>
<dbReference type="AlphaFoldDB" id="A0A0R3T6D0"/>
<keyword evidence="1" id="KW-0677">Repeat</keyword>
<dbReference type="PANTHER" id="PTHR23048:SF0">
    <property type="entry name" value="CALMODULIN LIKE 3"/>
    <property type="match status" value="1"/>
</dbReference>
<dbReference type="Pfam" id="PF13405">
    <property type="entry name" value="EF-hand_6"/>
    <property type="match status" value="1"/>
</dbReference>
<proteinExistence type="predicted"/>
<gene>
    <name evidence="3" type="ORF">HNAJ_LOCUS2617</name>
</gene>
<reference evidence="3 4" key="2">
    <citation type="submission" date="2018-11" db="EMBL/GenBank/DDBJ databases">
        <authorList>
            <consortium name="Pathogen Informatics"/>
        </authorList>
    </citation>
    <scope>NUCLEOTIDE SEQUENCE [LARGE SCALE GENOMIC DNA]</scope>
</reference>
<dbReference type="SUPFAM" id="SSF47473">
    <property type="entry name" value="EF-hand"/>
    <property type="match status" value="1"/>
</dbReference>
<dbReference type="Proteomes" id="UP000278807">
    <property type="component" value="Unassembled WGS sequence"/>
</dbReference>
<evidence type="ECO:0000256" key="1">
    <source>
        <dbReference type="ARBA" id="ARBA00022737"/>
    </source>
</evidence>
<dbReference type="FunFam" id="1.10.238.10:FF:000003">
    <property type="entry name" value="Calmodulin A"/>
    <property type="match status" value="1"/>
</dbReference>
<dbReference type="WBParaSite" id="HNAJ_0000261801-mRNA-1">
    <property type="protein sequence ID" value="HNAJ_0000261801-mRNA-1"/>
    <property type="gene ID" value="HNAJ_0000261801"/>
</dbReference>
<evidence type="ECO:0000313" key="5">
    <source>
        <dbReference type="WBParaSite" id="HNAJ_0000261801-mRNA-1"/>
    </source>
</evidence>
<accession>A0A0R3T6D0</accession>
<dbReference type="PANTHER" id="PTHR23048">
    <property type="entry name" value="MYOSIN LIGHT CHAIN 1, 3"/>
    <property type="match status" value="1"/>
</dbReference>
<dbReference type="Gene3D" id="1.10.238.10">
    <property type="entry name" value="EF-hand"/>
    <property type="match status" value="2"/>
</dbReference>
<sequence>MTKSDTELGDKFADSKLKFKPASWPKINFQNEVKEDLIRSFNIFDKDGQGVISLDAVEVALRALGHDLDAKESEVLKVKFPDRTVVFNDYMKILSDWILNIDEDLDVSKAFSLFDVDGKGYINLDDLRRVRDQLGFLHEIQDDELIEMLIGAQVEDSAQELKEIYASRQNKTRLRKALDNGIPVVMNGGNETATWSSAPSLGAINHRRMSSDDNFKPSELSVDLEKFRRVLQLEAPPPEPI</sequence>
<dbReference type="SMART" id="SM00054">
    <property type="entry name" value="EFh"/>
    <property type="match status" value="2"/>
</dbReference>